<evidence type="ECO:0000313" key="1">
    <source>
        <dbReference type="EMBL" id="GAI73646.1"/>
    </source>
</evidence>
<proteinExistence type="predicted"/>
<name>X1S3B3_9ZZZZ</name>
<organism evidence="1">
    <name type="scientific">marine sediment metagenome</name>
    <dbReference type="NCBI Taxonomy" id="412755"/>
    <lineage>
        <taxon>unclassified sequences</taxon>
        <taxon>metagenomes</taxon>
        <taxon>ecological metagenomes</taxon>
    </lineage>
</organism>
<feature type="non-terminal residue" evidence="1">
    <location>
        <position position="35"/>
    </location>
</feature>
<comment type="caution">
    <text evidence="1">The sequence shown here is derived from an EMBL/GenBank/DDBJ whole genome shotgun (WGS) entry which is preliminary data.</text>
</comment>
<sequence length="35" mass="3572">MGGATSTDGDDGNDGLIVISWIDPPAYLGMKFVAS</sequence>
<dbReference type="EMBL" id="BARW01011469">
    <property type="protein sequence ID" value="GAI73646.1"/>
    <property type="molecule type" value="Genomic_DNA"/>
</dbReference>
<reference evidence="1" key="1">
    <citation type="journal article" date="2014" name="Front. Microbiol.">
        <title>High frequency of phylogenetically diverse reductive dehalogenase-homologous genes in deep subseafloor sedimentary metagenomes.</title>
        <authorList>
            <person name="Kawai M."/>
            <person name="Futagami T."/>
            <person name="Toyoda A."/>
            <person name="Takaki Y."/>
            <person name="Nishi S."/>
            <person name="Hori S."/>
            <person name="Arai W."/>
            <person name="Tsubouchi T."/>
            <person name="Morono Y."/>
            <person name="Uchiyama I."/>
            <person name="Ito T."/>
            <person name="Fujiyama A."/>
            <person name="Inagaki F."/>
            <person name="Takami H."/>
        </authorList>
    </citation>
    <scope>NUCLEOTIDE SEQUENCE</scope>
    <source>
        <strain evidence="1">Expedition CK06-06</strain>
    </source>
</reference>
<protein>
    <submittedName>
        <fullName evidence="1">Uncharacterized protein</fullName>
    </submittedName>
</protein>
<dbReference type="AlphaFoldDB" id="X1S3B3"/>
<accession>X1S3B3</accession>
<gene>
    <name evidence="1" type="ORF">S12H4_22107</name>
</gene>